<accession>A0A8J4WLR1</accession>
<gene>
    <name evidence="6" type="ORF">PHET_00928</name>
</gene>
<comment type="caution">
    <text evidence="6">The sequence shown here is derived from an EMBL/GenBank/DDBJ whole genome shotgun (WGS) entry which is preliminary data.</text>
</comment>
<dbReference type="Proteomes" id="UP000748531">
    <property type="component" value="Unassembled WGS sequence"/>
</dbReference>
<dbReference type="PANTHER" id="PTHR10953:SF186">
    <property type="entry name" value="UBIQUITIN-LIKE MODIFIER-ACTIVATING ENZYME 6"/>
    <property type="match status" value="1"/>
</dbReference>
<keyword evidence="3" id="KW-0436">Ligase</keyword>
<dbReference type="Gene3D" id="3.40.50.720">
    <property type="entry name" value="NAD(P)-binding Rossmann-like Domain"/>
    <property type="match status" value="2"/>
</dbReference>
<dbReference type="InterPro" id="IPR035985">
    <property type="entry name" value="Ubiquitin-activating_enz"/>
</dbReference>
<keyword evidence="7" id="KW-1185">Reference proteome</keyword>
<reference evidence="6" key="1">
    <citation type="submission" date="2019-05" db="EMBL/GenBank/DDBJ databases">
        <title>Annotation for the trematode Paragonimus heterotremus.</title>
        <authorList>
            <person name="Choi Y.-J."/>
        </authorList>
    </citation>
    <scope>NUCLEOTIDE SEQUENCE</scope>
    <source>
        <strain evidence="6">LC</strain>
    </source>
</reference>
<dbReference type="InterPro" id="IPR019572">
    <property type="entry name" value="UBA_E1_SCCH"/>
</dbReference>
<dbReference type="UniPathway" id="UPA00143"/>
<protein>
    <recommendedName>
        <fullName evidence="5">Ubiquitin-activating enzyme E1 C-terminal domain-containing protein</fullName>
    </recommendedName>
</protein>
<evidence type="ECO:0000313" key="6">
    <source>
        <dbReference type="EMBL" id="KAF5405639.1"/>
    </source>
</evidence>
<feature type="compositionally biased region" description="Low complexity" evidence="4">
    <location>
        <begin position="517"/>
        <end position="534"/>
    </location>
</feature>
<dbReference type="OrthoDB" id="6244113at2759"/>
<dbReference type="GO" id="GO:0019948">
    <property type="term" value="F:SUMO activating enzyme activity"/>
    <property type="evidence" value="ECO:0007669"/>
    <property type="project" value="TreeGrafter"/>
</dbReference>
<dbReference type="InterPro" id="IPR045886">
    <property type="entry name" value="ThiF/MoeB/HesA"/>
</dbReference>
<dbReference type="GO" id="GO:0016925">
    <property type="term" value="P:protein sumoylation"/>
    <property type="evidence" value="ECO:0007669"/>
    <property type="project" value="TreeGrafter"/>
</dbReference>
<dbReference type="GO" id="GO:0005737">
    <property type="term" value="C:cytoplasm"/>
    <property type="evidence" value="ECO:0007669"/>
    <property type="project" value="TreeGrafter"/>
</dbReference>
<dbReference type="Pfam" id="PF10585">
    <property type="entry name" value="UBA_E1_SCCH"/>
    <property type="match status" value="1"/>
</dbReference>
<proteinExistence type="inferred from homology"/>
<feature type="region of interest" description="Disordered" evidence="4">
    <location>
        <begin position="1103"/>
        <end position="1124"/>
    </location>
</feature>
<feature type="domain" description="Ubiquitin-activating enzyme E1 C-terminal" evidence="5">
    <location>
        <begin position="1251"/>
        <end position="1378"/>
    </location>
</feature>
<dbReference type="InterPro" id="IPR042302">
    <property type="entry name" value="E1_FCCH_sf"/>
</dbReference>
<dbReference type="PANTHER" id="PTHR10953">
    <property type="entry name" value="UBIQUITIN-ACTIVATING ENZYME E1"/>
    <property type="match status" value="1"/>
</dbReference>
<dbReference type="Gene3D" id="3.50.50.80">
    <property type="entry name" value="Ubiquitin-activating enzyme E1, inactive adenylation domain, subdomain 1"/>
    <property type="match status" value="1"/>
</dbReference>
<dbReference type="Gene3D" id="1.10.10.2660">
    <property type="entry name" value="Ubiquitin-activating enzyme E1, SCCH domain"/>
    <property type="match status" value="1"/>
</dbReference>
<comment type="pathway">
    <text evidence="1">Protein modification; protein ubiquitination.</text>
</comment>
<evidence type="ECO:0000256" key="1">
    <source>
        <dbReference type="ARBA" id="ARBA00004906"/>
    </source>
</evidence>
<feature type="region of interest" description="Disordered" evidence="4">
    <location>
        <begin position="506"/>
        <end position="537"/>
    </location>
</feature>
<sequence>MMEIDDSLYRCVLGEDAMQKMSESKVFLYGLGGLGIEIAKNLVLGGIQELIIQDNTLCSYADLGTQFFVRKADIKTGKTRAEASLPHLADLNPYVRVVLDANDLTTIRSPLADVANQALLKSLWNCDQVETRNVQCLILTHCSLHAATLLNLFCRMHNIRFIYTDVYGVLGNLFCDFGPDFLITDPDGEPAKEFFIGHIEKQEPNKLIVKLFGDRRHHLETGHMVQFREICGMTELNGRTFAVRVLSPSELLIEVETDELSPYTGGGIGLQIIQPQRRSFKTLLEQLRQPTIVTTDLSRPDEGILLHHVFLTLMKFKHEEKRLPKPWCETDCNLFITKFEELRQVSPHDLGPPECLTLVRRLALVSQGQVPALCAFFGGVAAQEAMKALTGHFSPFNQWLYMHCESVIPRNLESRTLNLNGSRYDPLTVCIGPLCLQRLRHLSAFLVGCGAIGCELLKNLALLGVATDSDDNTDCRPSITSATSAPTRADTQSCFLEDSPVFTEVSIPHQSNPPVSYPNSSLSGSLDSPSVMSPRSVRGEAGDVLDHEFAPFNSLLVSASSLTGIARPANVVESPHGASGLGDHARLQGNHESLFLPHSPILDPLNVKLSSSSNFPPSVERDSPTVHSEGTLTLESSRSCSALPLTEESTTLVRVEQSRTQTGSEGCTSISEIDDGCGSSSQLEKACTTDTHIMDEGPRYAATVETARSLIPSTNHPVASSFHSTVDFSHPCLTITDPDHIEKSNLNRQFLFRSEHIGRSKSLVAAEAARAINPAMVIKPMEQKVWPANEKTVFTDTFLLHSTGSDGDRFANGVVLAALDCVSSRRYLDTRCVALRLPLYESGTLGTKGHVQVVLPGLTESYNSQRDDDSGFDGASPDGGGESIPYCTLKSFPTLPVHCIEWAKEKFASQFTLKPEKLSQLLTTLDRNEPGRQLLELATHLVDSSAESQNVLETQVDSAERHVKATWLCSQLTVNLARFLASRPVDWVGCVQLARDKFERYFNHKARHLLHAFPPDTKTADGTLFWQLPRRQPTPVLFNPGNTLHQQFVLSYARLLADQLRIPLPECIVNPEHTDIPTHLEACLIGHNPPAFIPSSKRIVVEESENPSMSRSEPNEENDSLTTTGSNLDEFVLQALHMSIATLRDARKLKSVYSCHAIAFEKDNDRLPHVDFIAAAANLRAVMYGLKQTPRHEVRRIAGRIVPAIATTTAAVAGLVCVELLKHVAHCVNSERDDKGQKDAIINVTEIEHARNAFLNLALPVILLSEPAPCVRTKLPSGAEFTLWDRWVIPAPANLDSYLLSDLIYDIKRRHMLEAAVITQGNRMVYLNYLPVHKSRLNKPLKSLLTFETDDGHVDLMIAYDPGPDATPDADFIQGPPVRFMLTAP</sequence>
<dbReference type="InterPro" id="IPR000594">
    <property type="entry name" value="ThiF_NAD_FAD-bd"/>
</dbReference>
<dbReference type="SUPFAM" id="SSF69572">
    <property type="entry name" value="Activating enzymes of the ubiquitin-like proteins"/>
    <property type="match status" value="3"/>
</dbReference>
<evidence type="ECO:0000259" key="5">
    <source>
        <dbReference type="SMART" id="SM00985"/>
    </source>
</evidence>
<evidence type="ECO:0000256" key="2">
    <source>
        <dbReference type="ARBA" id="ARBA00005673"/>
    </source>
</evidence>
<dbReference type="GO" id="GO:0031510">
    <property type="term" value="C:SUMO activating enzyme complex"/>
    <property type="evidence" value="ECO:0007669"/>
    <property type="project" value="TreeGrafter"/>
</dbReference>
<evidence type="ECO:0000256" key="4">
    <source>
        <dbReference type="SAM" id="MobiDB-lite"/>
    </source>
</evidence>
<dbReference type="Pfam" id="PF09358">
    <property type="entry name" value="E1_UFD"/>
    <property type="match status" value="1"/>
</dbReference>
<dbReference type="GO" id="GO:0016567">
    <property type="term" value="P:protein ubiquitination"/>
    <property type="evidence" value="ECO:0007669"/>
    <property type="project" value="UniProtKB-UniPathway"/>
</dbReference>
<comment type="similarity">
    <text evidence="2">Belongs to the ubiquitin-activating E1 family.</text>
</comment>
<dbReference type="InterPro" id="IPR042063">
    <property type="entry name" value="Ubi_acti_E1_SCCH"/>
</dbReference>
<dbReference type="SMART" id="SM00985">
    <property type="entry name" value="UBA_e1_C"/>
    <property type="match status" value="1"/>
</dbReference>
<dbReference type="EMBL" id="LUCH01000259">
    <property type="protein sequence ID" value="KAF5405639.1"/>
    <property type="molecule type" value="Genomic_DNA"/>
</dbReference>
<organism evidence="6 7">
    <name type="scientific">Paragonimus heterotremus</name>
    <dbReference type="NCBI Taxonomy" id="100268"/>
    <lineage>
        <taxon>Eukaryota</taxon>
        <taxon>Metazoa</taxon>
        <taxon>Spiralia</taxon>
        <taxon>Lophotrochozoa</taxon>
        <taxon>Platyhelminthes</taxon>
        <taxon>Trematoda</taxon>
        <taxon>Digenea</taxon>
        <taxon>Plagiorchiida</taxon>
        <taxon>Troglotremata</taxon>
        <taxon>Troglotrematidae</taxon>
        <taxon>Paragonimus</taxon>
    </lineage>
</organism>
<dbReference type="Pfam" id="PF00899">
    <property type="entry name" value="ThiF"/>
    <property type="match status" value="2"/>
</dbReference>
<dbReference type="Gene3D" id="3.40.50.12550">
    <property type="entry name" value="Ubiquitin-activating enzyme E1, inactive adenylation domain, subdomain 2"/>
    <property type="match status" value="1"/>
</dbReference>
<dbReference type="Gene3D" id="2.40.30.180">
    <property type="entry name" value="Ubiquitin-activating enzyme E1, FCCH domain"/>
    <property type="match status" value="1"/>
</dbReference>
<name>A0A8J4WLR1_9TREM</name>
<evidence type="ECO:0000256" key="3">
    <source>
        <dbReference type="ARBA" id="ARBA00022598"/>
    </source>
</evidence>
<evidence type="ECO:0000313" key="7">
    <source>
        <dbReference type="Proteomes" id="UP000748531"/>
    </source>
</evidence>
<dbReference type="InterPro" id="IPR042449">
    <property type="entry name" value="Ub-E1_IAD_1"/>
</dbReference>
<dbReference type="InterPro" id="IPR018965">
    <property type="entry name" value="Ub-activating_enz_E1_C"/>
</dbReference>